<proteinExistence type="predicted"/>
<protein>
    <submittedName>
        <fullName evidence="1">Uncharacterized protein</fullName>
    </submittedName>
</protein>
<keyword evidence="2" id="KW-1185">Reference proteome</keyword>
<accession>A0A7Z0IHK8</accession>
<evidence type="ECO:0000313" key="2">
    <source>
        <dbReference type="Proteomes" id="UP000539111"/>
    </source>
</evidence>
<dbReference type="Proteomes" id="UP000539111">
    <property type="component" value="Unassembled WGS sequence"/>
</dbReference>
<organism evidence="1 2">
    <name type="scientific">Spelaeicoccus albus</name>
    <dbReference type="NCBI Taxonomy" id="1280376"/>
    <lineage>
        <taxon>Bacteria</taxon>
        <taxon>Bacillati</taxon>
        <taxon>Actinomycetota</taxon>
        <taxon>Actinomycetes</taxon>
        <taxon>Micrococcales</taxon>
        <taxon>Brevibacteriaceae</taxon>
        <taxon>Spelaeicoccus</taxon>
    </lineage>
</organism>
<comment type="caution">
    <text evidence="1">The sequence shown here is derived from an EMBL/GenBank/DDBJ whole genome shotgun (WGS) entry which is preliminary data.</text>
</comment>
<gene>
    <name evidence="1" type="ORF">BJY26_002096</name>
</gene>
<dbReference type="RefSeq" id="WP_179428018.1">
    <property type="nucleotide sequence ID" value="NZ_JACBZP010000001.1"/>
</dbReference>
<name>A0A7Z0IHK8_9MICO</name>
<sequence length="84" mass="8488">MAAAPMLPAEPIGLDELIGQGFIGQACQWCRGDSGDHLLPDAEHAGYVAGQVLVGADGGFRIDGTGGGFVGNVEVTTFSPLISS</sequence>
<evidence type="ECO:0000313" key="1">
    <source>
        <dbReference type="EMBL" id="NYI67790.1"/>
    </source>
</evidence>
<reference evidence="1 2" key="1">
    <citation type="submission" date="2020-07" db="EMBL/GenBank/DDBJ databases">
        <title>Sequencing the genomes of 1000 actinobacteria strains.</title>
        <authorList>
            <person name="Klenk H.-P."/>
        </authorList>
    </citation>
    <scope>NUCLEOTIDE SEQUENCE [LARGE SCALE GENOMIC DNA]</scope>
    <source>
        <strain evidence="1 2">DSM 26341</strain>
    </source>
</reference>
<dbReference type="AlphaFoldDB" id="A0A7Z0IHK8"/>
<dbReference type="EMBL" id="JACBZP010000001">
    <property type="protein sequence ID" value="NYI67790.1"/>
    <property type="molecule type" value="Genomic_DNA"/>
</dbReference>